<evidence type="ECO:0000259" key="8">
    <source>
        <dbReference type="Pfam" id="PF08501"/>
    </source>
</evidence>
<evidence type="ECO:0000256" key="5">
    <source>
        <dbReference type="ARBA" id="ARBA00023141"/>
    </source>
</evidence>
<keyword evidence="3" id="KW-0521">NADP</keyword>
<comment type="pathway">
    <text evidence="1">Metabolic intermediate biosynthesis; chorismate biosynthesis; chorismate from D-erythrose 4-phosphate and phosphoenolpyruvate: step 4/7.</text>
</comment>
<dbReference type="Gene3D" id="3.40.50.720">
    <property type="entry name" value="NAD(P)-binding Rossmann-like Domain"/>
    <property type="match status" value="1"/>
</dbReference>
<dbReference type="CDD" id="cd01065">
    <property type="entry name" value="NAD_bind_Shikimate_DH"/>
    <property type="match status" value="1"/>
</dbReference>
<name>A0ABQ5V980_9PROT</name>
<evidence type="ECO:0000256" key="3">
    <source>
        <dbReference type="ARBA" id="ARBA00022857"/>
    </source>
</evidence>
<dbReference type="PANTHER" id="PTHR21089:SF1">
    <property type="entry name" value="BIFUNCTIONAL 3-DEHYDROQUINATE DEHYDRATASE_SHIKIMATE DEHYDROGENASE, CHLOROPLASTIC"/>
    <property type="match status" value="1"/>
</dbReference>
<comment type="catalytic activity">
    <reaction evidence="6">
        <text>shikimate + NADP(+) = 3-dehydroshikimate + NADPH + H(+)</text>
        <dbReference type="Rhea" id="RHEA:17737"/>
        <dbReference type="ChEBI" id="CHEBI:15378"/>
        <dbReference type="ChEBI" id="CHEBI:16630"/>
        <dbReference type="ChEBI" id="CHEBI:36208"/>
        <dbReference type="ChEBI" id="CHEBI:57783"/>
        <dbReference type="ChEBI" id="CHEBI:58349"/>
        <dbReference type="EC" id="1.1.1.25"/>
    </reaction>
</comment>
<dbReference type="Pfam" id="PF01488">
    <property type="entry name" value="Shikimate_DH"/>
    <property type="match status" value="1"/>
</dbReference>
<dbReference type="InterPro" id="IPR046346">
    <property type="entry name" value="Aminoacid_DH-like_N_sf"/>
</dbReference>
<keyword evidence="5" id="KW-0057">Aromatic amino acid biosynthesis</keyword>
<reference evidence="9" key="2">
    <citation type="submission" date="2023-01" db="EMBL/GenBank/DDBJ databases">
        <title>Draft genome sequence of Algimonas ampicilliniresistens strain NBRC 108219.</title>
        <authorList>
            <person name="Sun Q."/>
            <person name="Mori K."/>
        </authorList>
    </citation>
    <scope>NUCLEOTIDE SEQUENCE</scope>
    <source>
        <strain evidence="9">NBRC 108219</strain>
    </source>
</reference>
<dbReference type="SUPFAM" id="SSF53223">
    <property type="entry name" value="Aminoacid dehydrogenase-like, N-terminal domain"/>
    <property type="match status" value="1"/>
</dbReference>
<proteinExistence type="predicted"/>
<reference evidence="9" key="1">
    <citation type="journal article" date="2014" name="Int. J. Syst. Evol. Microbiol.">
        <title>Complete genome of a new Firmicutes species belonging to the dominant human colonic microbiota ('Ruminococcus bicirculans') reveals two chromosomes and a selective capacity to utilize plant glucans.</title>
        <authorList>
            <consortium name="NISC Comparative Sequencing Program"/>
            <person name="Wegmann U."/>
            <person name="Louis P."/>
            <person name="Goesmann A."/>
            <person name="Henrissat B."/>
            <person name="Duncan S.H."/>
            <person name="Flint H.J."/>
        </authorList>
    </citation>
    <scope>NUCLEOTIDE SEQUENCE</scope>
    <source>
        <strain evidence="9">NBRC 108219</strain>
    </source>
</reference>
<dbReference type="SUPFAM" id="SSF51735">
    <property type="entry name" value="NAD(P)-binding Rossmann-fold domains"/>
    <property type="match status" value="1"/>
</dbReference>
<dbReference type="InterPro" id="IPR022893">
    <property type="entry name" value="Shikimate_DH_fam"/>
</dbReference>
<evidence type="ECO:0000313" key="9">
    <source>
        <dbReference type="EMBL" id="GLQ24101.1"/>
    </source>
</evidence>
<sequence length="255" mass="27075">MREVGVRGAYVPFMVKPWEARTAFETLKKTTIAGLNVTLPLKMEAFLAADERTEDAQRIGAANCLYVRRGKLIAHNTDLQGFSDPLRARRSVDDLAAMSALVIGAGGAAKAVVGALLSLGVPEIMMVNRTDSKAEDLVAQAGLPSFYALPWSSRQIAVQRADLIINASSAGMAGYPALDINLAKAPKTALIYDLVYTPEVTPLLGDAKANGLETIGGLDMLIGQARPSFQLFFGVSAPDSDPSDVLRSALASGRR</sequence>
<evidence type="ECO:0000256" key="4">
    <source>
        <dbReference type="ARBA" id="ARBA00023002"/>
    </source>
</evidence>
<feature type="domain" description="Shikimate dehydrogenase substrate binding N-terminal" evidence="8">
    <location>
        <begin position="2"/>
        <end position="65"/>
    </location>
</feature>
<feature type="domain" description="Quinate/shikimate 5-dehydrogenase/glutamyl-tRNA reductase" evidence="7">
    <location>
        <begin position="88"/>
        <end position="207"/>
    </location>
</feature>
<keyword evidence="10" id="KW-1185">Reference proteome</keyword>
<organism evidence="9 10">
    <name type="scientific">Algimonas ampicilliniresistens</name>
    <dbReference type="NCBI Taxonomy" id="1298735"/>
    <lineage>
        <taxon>Bacteria</taxon>
        <taxon>Pseudomonadati</taxon>
        <taxon>Pseudomonadota</taxon>
        <taxon>Alphaproteobacteria</taxon>
        <taxon>Maricaulales</taxon>
        <taxon>Robiginitomaculaceae</taxon>
        <taxon>Algimonas</taxon>
    </lineage>
</organism>
<dbReference type="PANTHER" id="PTHR21089">
    <property type="entry name" value="SHIKIMATE DEHYDROGENASE"/>
    <property type="match status" value="1"/>
</dbReference>
<dbReference type="EMBL" id="BSNK01000002">
    <property type="protein sequence ID" value="GLQ24101.1"/>
    <property type="molecule type" value="Genomic_DNA"/>
</dbReference>
<gene>
    <name evidence="9" type="primary">aroE</name>
    <name evidence="9" type="ORF">GCM10007853_19750</name>
</gene>
<dbReference type="EC" id="1.1.1.25" evidence="2"/>
<dbReference type="InterPro" id="IPR036291">
    <property type="entry name" value="NAD(P)-bd_dom_sf"/>
</dbReference>
<dbReference type="InterPro" id="IPR006151">
    <property type="entry name" value="Shikm_DH/Glu-tRNA_Rdtase"/>
</dbReference>
<dbReference type="Gene3D" id="3.40.50.10860">
    <property type="entry name" value="Leucine Dehydrogenase, chain A, domain 1"/>
    <property type="match status" value="1"/>
</dbReference>
<protein>
    <recommendedName>
        <fullName evidence="2">shikimate dehydrogenase (NADP(+))</fullName>
        <ecNumber evidence="2">1.1.1.25</ecNumber>
    </recommendedName>
</protein>
<dbReference type="InterPro" id="IPR013708">
    <property type="entry name" value="Shikimate_DH-bd_N"/>
</dbReference>
<keyword evidence="5" id="KW-0028">Amino-acid biosynthesis</keyword>
<keyword evidence="4" id="KW-0560">Oxidoreductase</keyword>
<dbReference type="Pfam" id="PF08501">
    <property type="entry name" value="Shikimate_dh_N"/>
    <property type="match status" value="1"/>
</dbReference>
<evidence type="ECO:0000313" key="10">
    <source>
        <dbReference type="Proteomes" id="UP001161391"/>
    </source>
</evidence>
<evidence type="ECO:0000259" key="7">
    <source>
        <dbReference type="Pfam" id="PF01488"/>
    </source>
</evidence>
<evidence type="ECO:0000256" key="6">
    <source>
        <dbReference type="ARBA" id="ARBA00049442"/>
    </source>
</evidence>
<comment type="caution">
    <text evidence="9">The sequence shown here is derived from an EMBL/GenBank/DDBJ whole genome shotgun (WGS) entry which is preliminary data.</text>
</comment>
<accession>A0ABQ5V980</accession>
<dbReference type="Proteomes" id="UP001161391">
    <property type="component" value="Unassembled WGS sequence"/>
</dbReference>
<evidence type="ECO:0000256" key="2">
    <source>
        <dbReference type="ARBA" id="ARBA00012962"/>
    </source>
</evidence>
<evidence type="ECO:0000256" key="1">
    <source>
        <dbReference type="ARBA" id="ARBA00004871"/>
    </source>
</evidence>